<organism evidence="1 2">
    <name type="scientific">Vanilla planifolia</name>
    <name type="common">Vanilla</name>
    <dbReference type="NCBI Taxonomy" id="51239"/>
    <lineage>
        <taxon>Eukaryota</taxon>
        <taxon>Viridiplantae</taxon>
        <taxon>Streptophyta</taxon>
        <taxon>Embryophyta</taxon>
        <taxon>Tracheophyta</taxon>
        <taxon>Spermatophyta</taxon>
        <taxon>Magnoliopsida</taxon>
        <taxon>Liliopsida</taxon>
        <taxon>Asparagales</taxon>
        <taxon>Orchidaceae</taxon>
        <taxon>Vanilloideae</taxon>
        <taxon>Vanilleae</taxon>
        <taxon>Vanilla</taxon>
    </lineage>
</organism>
<dbReference type="OrthoDB" id="1410009at2759"/>
<proteinExistence type="predicted"/>
<comment type="caution">
    <text evidence="1">The sequence shown here is derived from an EMBL/GenBank/DDBJ whole genome shotgun (WGS) entry which is preliminary data.</text>
</comment>
<dbReference type="EMBL" id="JADCNL010000012">
    <property type="protein sequence ID" value="KAG0457832.1"/>
    <property type="molecule type" value="Genomic_DNA"/>
</dbReference>
<dbReference type="AlphaFoldDB" id="A0A835PUL4"/>
<dbReference type="Proteomes" id="UP000636800">
    <property type="component" value="Chromosome 12"/>
</dbReference>
<accession>A0A835PUL4</accession>
<protein>
    <submittedName>
        <fullName evidence="1">Uncharacterized protein</fullName>
    </submittedName>
</protein>
<keyword evidence="2" id="KW-1185">Reference proteome</keyword>
<reference evidence="1 2" key="1">
    <citation type="journal article" date="2020" name="Nat. Food">
        <title>A phased Vanilla planifolia genome enables genetic improvement of flavour and production.</title>
        <authorList>
            <person name="Hasing T."/>
            <person name="Tang H."/>
            <person name="Brym M."/>
            <person name="Khazi F."/>
            <person name="Huang T."/>
            <person name="Chambers A.H."/>
        </authorList>
    </citation>
    <scope>NUCLEOTIDE SEQUENCE [LARGE SCALE GENOMIC DNA]</scope>
    <source>
        <tissue evidence="1">Leaf</tissue>
    </source>
</reference>
<evidence type="ECO:0000313" key="2">
    <source>
        <dbReference type="Proteomes" id="UP000636800"/>
    </source>
</evidence>
<gene>
    <name evidence="1" type="ORF">HPP92_022989</name>
</gene>
<sequence>MGQHESALVCGSTWRERGAKDGRRQTLIAIGSRDRDQELLIPVMDGPSDETPIQALIELFYTFILIKVVDNKKRLNHVIKHEFHVQIKNFEIHEDREGDKRNVTRRVKSRHFTKLFMVGPQKVHDRMSYQVIALAQRQNIKSHTQGLPLRLHNQGMP</sequence>
<evidence type="ECO:0000313" key="1">
    <source>
        <dbReference type="EMBL" id="KAG0457832.1"/>
    </source>
</evidence>
<name>A0A835PUL4_VANPL</name>